<keyword evidence="8" id="KW-0520">NAD</keyword>
<organism evidence="15 16">
    <name type="scientific">Gandjariella thermophila</name>
    <dbReference type="NCBI Taxonomy" id="1931992"/>
    <lineage>
        <taxon>Bacteria</taxon>
        <taxon>Bacillati</taxon>
        <taxon>Actinomycetota</taxon>
        <taxon>Actinomycetes</taxon>
        <taxon>Pseudonocardiales</taxon>
        <taxon>Pseudonocardiaceae</taxon>
        <taxon>Gandjariella</taxon>
    </lineage>
</organism>
<keyword evidence="11" id="KW-0813">Transport</keyword>
<dbReference type="SUPFAM" id="SSF46458">
    <property type="entry name" value="Globin-like"/>
    <property type="match status" value="1"/>
</dbReference>
<dbReference type="PROSITE" id="PS51384">
    <property type="entry name" value="FAD_FR"/>
    <property type="match status" value="1"/>
</dbReference>
<dbReference type="PROSITE" id="PS01033">
    <property type="entry name" value="GLOBIN"/>
    <property type="match status" value="1"/>
</dbReference>
<dbReference type="Pfam" id="PF00042">
    <property type="entry name" value="Globin"/>
    <property type="match status" value="1"/>
</dbReference>
<dbReference type="InterPro" id="IPR017938">
    <property type="entry name" value="Riboflavin_synthase-like_b-brl"/>
</dbReference>
<dbReference type="Proteomes" id="UP000298860">
    <property type="component" value="Unassembled WGS sequence"/>
</dbReference>
<comment type="caution">
    <text evidence="15">The sequence shown here is derived from an EMBL/GenBank/DDBJ whole genome shotgun (WGS) entry which is preliminary data.</text>
</comment>
<keyword evidence="11" id="KW-0408">Iron</keyword>
<evidence type="ECO:0000259" key="13">
    <source>
        <dbReference type="PROSITE" id="PS01033"/>
    </source>
</evidence>
<gene>
    <name evidence="15" type="ORF">GTS_31860</name>
</gene>
<dbReference type="Pfam" id="PF00175">
    <property type="entry name" value="NAD_binding_1"/>
    <property type="match status" value="1"/>
</dbReference>
<accession>A0A4D4JCG3</accession>
<dbReference type="InterPro" id="IPR009050">
    <property type="entry name" value="Globin-like_sf"/>
</dbReference>
<dbReference type="InterPro" id="IPR039261">
    <property type="entry name" value="FNR_nucleotide-bd"/>
</dbReference>
<keyword evidence="11" id="KW-0561">Oxygen transport</keyword>
<dbReference type="InterPro" id="IPR017927">
    <property type="entry name" value="FAD-bd_FR_type"/>
</dbReference>
<evidence type="ECO:0000256" key="12">
    <source>
        <dbReference type="SAM" id="MobiDB-lite"/>
    </source>
</evidence>
<feature type="region of interest" description="Disordered" evidence="12">
    <location>
        <begin position="366"/>
        <end position="407"/>
    </location>
</feature>
<dbReference type="EMBL" id="BJFL01000015">
    <property type="protein sequence ID" value="GDY31553.1"/>
    <property type="molecule type" value="Genomic_DNA"/>
</dbReference>
<evidence type="ECO:0000256" key="5">
    <source>
        <dbReference type="ARBA" id="ARBA00022714"/>
    </source>
</evidence>
<evidence type="ECO:0000256" key="2">
    <source>
        <dbReference type="ARBA" id="ARBA00001974"/>
    </source>
</evidence>
<keyword evidence="6" id="KW-0521">NADP</keyword>
<comment type="catalytic activity">
    <reaction evidence="9">
        <text>2 nitric oxide + NADH + 2 O2 = 2 nitrate + NAD(+) + H(+)</text>
        <dbReference type="Rhea" id="RHEA:19469"/>
        <dbReference type="ChEBI" id="CHEBI:15378"/>
        <dbReference type="ChEBI" id="CHEBI:15379"/>
        <dbReference type="ChEBI" id="CHEBI:16480"/>
        <dbReference type="ChEBI" id="CHEBI:17632"/>
        <dbReference type="ChEBI" id="CHEBI:57540"/>
        <dbReference type="ChEBI" id="CHEBI:57945"/>
        <dbReference type="EC" id="1.14.12.17"/>
    </reaction>
</comment>
<keyword evidence="16" id="KW-1185">Reference proteome</keyword>
<dbReference type="SUPFAM" id="SSF52343">
    <property type="entry name" value="Ferredoxin reductase-like, C-terminal NADP-linked domain"/>
    <property type="match status" value="1"/>
</dbReference>
<dbReference type="AlphaFoldDB" id="A0A4D4JCG3"/>
<evidence type="ECO:0000256" key="4">
    <source>
        <dbReference type="ARBA" id="ARBA00012229"/>
    </source>
</evidence>
<evidence type="ECO:0000256" key="8">
    <source>
        <dbReference type="ARBA" id="ARBA00023027"/>
    </source>
</evidence>
<dbReference type="OrthoDB" id="3213438at2"/>
<keyword evidence="11" id="KW-0349">Heme</keyword>
<feature type="domain" description="FAD-binding FR-type" evidence="14">
    <location>
        <begin position="138"/>
        <end position="238"/>
    </location>
</feature>
<evidence type="ECO:0000256" key="6">
    <source>
        <dbReference type="ARBA" id="ARBA00022857"/>
    </source>
</evidence>
<keyword evidence="7" id="KW-0411">Iron-sulfur</keyword>
<dbReference type="EC" id="1.14.12.17" evidence="4"/>
<evidence type="ECO:0000313" key="16">
    <source>
        <dbReference type="Proteomes" id="UP000298860"/>
    </source>
</evidence>
<dbReference type="GO" id="GO:0005344">
    <property type="term" value="F:oxygen carrier activity"/>
    <property type="evidence" value="ECO:0007669"/>
    <property type="project" value="UniProtKB-KW"/>
</dbReference>
<name>A0A4D4JCG3_9PSEU</name>
<feature type="compositionally biased region" description="Polar residues" evidence="12">
    <location>
        <begin position="390"/>
        <end position="407"/>
    </location>
</feature>
<evidence type="ECO:0000256" key="10">
    <source>
        <dbReference type="ARBA" id="ARBA00049433"/>
    </source>
</evidence>
<evidence type="ECO:0000313" key="15">
    <source>
        <dbReference type="EMBL" id="GDY31553.1"/>
    </source>
</evidence>
<evidence type="ECO:0000256" key="3">
    <source>
        <dbReference type="ARBA" id="ARBA00006401"/>
    </source>
</evidence>
<dbReference type="CDD" id="cd19753">
    <property type="entry name" value="Mb-like_oxidoreductase"/>
    <property type="match status" value="1"/>
</dbReference>
<evidence type="ECO:0000256" key="11">
    <source>
        <dbReference type="RuleBase" id="RU000356"/>
    </source>
</evidence>
<keyword evidence="5" id="KW-0001">2Fe-2S</keyword>
<dbReference type="SUPFAM" id="SSF63380">
    <property type="entry name" value="Riboflavin synthase domain-like"/>
    <property type="match status" value="1"/>
</dbReference>
<proteinExistence type="inferred from homology"/>
<evidence type="ECO:0000256" key="9">
    <source>
        <dbReference type="ARBA" id="ARBA00048649"/>
    </source>
</evidence>
<comment type="cofactor">
    <cofactor evidence="2">
        <name>FAD</name>
        <dbReference type="ChEBI" id="CHEBI:57692"/>
    </cofactor>
</comment>
<dbReference type="Gene3D" id="1.10.490.10">
    <property type="entry name" value="Globins"/>
    <property type="match status" value="1"/>
</dbReference>
<sequence>MDTARLRQSWNAVAEYGIQLPLFFYSVLFLEHPETRQLFPASMSSQRDKLVSALGTVVSNVENLDSVVPVIQQLGRDHRKFSVMAEHYPAVGNALLTTLEHFLGDRWTPQLAADWEEAYGLVAKVMIEAAEEAAKVSPPWWEAEVIHHEQRTPDIAVLLLRTNQPLDYLPGQSIAVETELRPRLWRYYTPANVPREDGTIELHVRLVDGGAVSTALVQAVRAGDVLRLGAPVGERLTMEHDHDVVLIAGGTGLAPFKALVDQAMREGGRRDVHLFVGARNSRELYDLRALQEYASRVPRLRVVPAVSDDPRHTGERGQVADVALRHGPWPHHEIYVCGSSEMVAGSRQALRAAGIPDQHVRHETFTGWSVDPPLDEQPDEQPHGLPTEAPSRSTMSQATPRQPTQYT</sequence>
<dbReference type="InterPro" id="IPR008333">
    <property type="entry name" value="Cbr1-like_FAD-bd_dom"/>
</dbReference>
<keyword evidence="11" id="KW-0479">Metal-binding</keyword>
<dbReference type="PANTHER" id="PTHR47354">
    <property type="entry name" value="NADH OXIDOREDUCTASE HCR"/>
    <property type="match status" value="1"/>
</dbReference>
<dbReference type="Gene3D" id="3.40.50.80">
    <property type="entry name" value="Nucleotide-binding domain of ferredoxin-NADP reductase (FNR) module"/>
    <property type="match status" value="1"/>
</dbReference>
<dbReference type="InterPro" id="IPR001433">
    <property type="entry name" value="OxRdtase_FAD/NAD-bd"/>
</dbReference>
<evidence type="ECO:0000256" key="7">
    <source>
        <dbReference type="ARBA" id="ARBA00023014"/>
    </source>
</evidence>
<dbReference type="Gene3D" id="2.40.30.10">
    <property type="entry name" value="Translation factors"/>
    <property type="match status" value="1"/>
</dbReference>
<evidence type="ECO:0000256" key="1">
    <source>
        <dbReference type="ARBA" id="ARBA00001970"/>
    </source>
</evidence>
<dbReference type="Pfam" id="PF00970">
    <property type="entry name" value="FAD_binding_6"/>
    <property type="match status" value="1"/>
</dbReference>
<dbReference type="GO" id="GO:0019825">
    <property type="term" value="F:oxygen binding"/>
    <property type="evidence" value="ECO:0007669"/>
    <property type="project" value="InterPro"/>
</dbReference>
<evidence type="ECO:0000259" key="14">
    <source>
        <dbReference type="PROSITE" id="PS51384"/>
    </source>
</evidence>
<dbReference type="PANTHER" id="PTHR47354:SF5">
    <property type="entry name" value="PROTEIN RFBI"/>
    <property type="match status" value="1"/>
</dbReference>
<dbReference type="RefSeq" id="WP_137814622.1">
    <property type="nucleotide sequence ID" value="NZ_BJFL01000015.1"/>
</dbReference>
<dbReference type="PRINTS" id="PR00410">
    <property type="entry name" value="PHEHYDRXLASE"/>
</dbReference>
<dbReference type="GO" id="GO:0051537">
    <property type="term" value="F:2 iron, 2 sulfur cluster binding"/>
    <property type="evidence" value="ECO:0007669"/>
    <property type="project" value="UniProtKB-KW"/>
</dbReference>
<dbReference type="InterPro" id="IPR050415">
    <property type="entry name" value="MRET"/>
</dbReference>
<dbReference type="CDD" id="cd06187">
    <property type="entry name" value="O2ase_reductase_like"/>
    <property type="match status" value="1"/>
</dbReference>
<comment type="cofactor">
    <cofactor evidence="1">
        <name>heme b</name>
        <dbReference type="ChEBI" id="CHEBI:60344"/>
    </cofactor>
</comment>
<dbReference type="GO" id="GO:0020037">
    <property type="term" value="F:heme binding"/>
    <property type="evidence" value="ECO:0007669"/>
    <property type="project" value="InterPro"/>
</dbReference>
<dbReference type="InterPro" id="IPR001709">
    <property type="entry name" value="Flavoprot_Pyr_Nucl_cyt_Rdtase"/>
</dbReference>
<dbReference type="InterPro" id="IPR012292">
    <property type="entry name" value="Globin/Proto"/>
</dbReference>
<dbReference type="PRINTS" id="PR00371">
    <property type="entry name" value="FPNCR"/>
</dbReference>
<reference evidence="16" key="1">
    <citation type="submission" date="2019-04" db="EMBL/GenBank/DDBJ databases">
        <title>Draft genome sequence of Pseudonocardiaceae bacterium SL3-2-4.</title>
        <authorList>
            <person name="Ningsih F."/>
            <person name="Yokota A."/>
            <person name="Sakai Y."/>
            <person name="Nanatani K."/>
            <person name="Yabe S."/>
            <person name="Oetari A."/>
            <person name="Sjamsuridzal W."/>
        </authorList>
    </citation>
    <scope>NUCLEOTIDE SEQUENCE [LARGE SCALE GENOMIC DNA]</scope>
    <source>
        <strain evidence="16">SL3-2-4</strain>
    </source>
</reference>
<comment type="similarity">
    <text evidence="11">Belongs to the globin family.</text>
</comment>
<feature type="domain" description="Globin" evidence="13">
    <location>
        <begin position="1"/>
        <end position="131"/>
    </location>
</feature>
<dbReference type="GO" id="GO:0008941">
    <property type="term" value="F:nitric oxide dioxygenase NAD(P)H activity"/>
    <property type="evidence" value="ECO:0007669"/>
    <property type="project" value="UniProtKB-EC"/>
</dbReference>
<dbReference type="InterPro" id="IPR000971">
    <property type="entry name" value="Globin"/>
</dbReference>
<protein>
    <recommendedName>
        <fullName evidence="4">nitric oxide dioxygenase</fullName>
        <ecNumber evidence="4">1.14.12.17</ecNumber>
    </recommendedName>
</protein>
<comment type="catalytic activity">
    <reaction evidence="10">
        <text>2 nitric oxide + NADPH + 2 O2 = 2 nitrate + NADP(+) + H(+)</text>
        <dbReference type="Rhea" id="RHEA:19465"/>
        <dbReference type="ChEBI" id="CHEBI:15378"/>
        <dbReference type="ChEBI" id="CHEBI:15379"/>
        <dbReference type="ChEBI" id="CHEBI:16480"/>
        <dbReference type="ChEBI" id="CHEBI:17632"/>
        <dbReference type="ChEBI" id="CHEBI:57783"/>
        <dbReference type="ChEBI" id="CHEBI:58349"/>
        <dbReference type="EC" id="1.14.12.17"/>
    </reaction>
</comment>
<comment type="similarity">
    <text evidence="3">In the C-terminal section; belongs to the flavoprotein pyridine nucleotide cytochrome reductase family.</text>
</comment>